<evidence type="ECO:0000313" key="2">
    <source>
        <dbReference type="Proteomes" id="UP001211420"/>
    </source>
</evidence>
<organism evidence="1 2">
    <name type="scientific">Lactobacillus mulieris</name>
    <dbReference type="NCBI Taxonomy" id="2508708"/>
    <lineage>
        <taxon>Bacteria</taxon>
        <taxon>Bacillati</taxon>
        <taxon>Bacillota</taxon>
        <taxon>Bacilli</taxon>
        <taxon>Lactobacillales</taxon>
        <taxon>Lactobacillaceae</taxon>
        <taxon>Lactobacillus</taxon>
    </lineage>
</organism>
<proteinExistence type="predicted"/>
<dbReference type="EMBL" id="JAKHPW010000001">
    <property type="protein sequence ID" value="MCZ3621567.1"/>
    <property type="molecule type" value="Genomic_DNA"/>
</dbReference>
<protein>
    <submittedName>
        <fullName evidence="1">ABC transporter</fullName>
    </submittedName>
</protein>
<name>A0ABT4K0N6_9LACO</name>
<dbReference type="RefSeq" id="WP_269254179.1">
    <property type="nucleotide sequence ID" value="NZ_JAKHFJ010000001.1"/>
</dbReference>
<sequence>MITLYFMSIDLVEDNSTEWVYKITTDYQKGHIAINKNNFDGKLTSFEKTSKAVNVKKETLEYEIYYRIVKLMKTKPGIKEYYWLHSTKEIDPLI</sequence>
<evidence type="ECO:0000313" key="1">
    <source>
        <dbReference type="EMBL" id="MCZ3621567.1"/>
    </source>
</evidence>
<comment type="caution">
    <text evidence="1">The sequence shown here is derived from an EMBL/GenBank/DDBJ whole genome shotgun (WGS) entry which is preliminary data.</text>
</comment>
<keyword evidence="2" id="KW-1185">Reference proteome</keyword>
<accession>A0ABT4K0N6</accession>
<gene>
    <name evidence="1" type="ORF">L2772_01615</name>
</gene>
<reference evidence="1 2" key="1">
    <citation type="submission" date="2022-01" db="EMBL/GenBank/DDBJ databases">
        <title>VMRC isolate genome collection.</title>
        <authorList>
            <person name="France M."/>
            <person name="Rutt L."/>
            <person name="Humphrys M."/>
            <person name="Ravel J."/>
        </authorList>
    </citation>
    <scope>NUCLEOTIDE SEQUENCE [LARGE SCALE GENOMIC DNA]</scope>
    <source>
        <strain evidence="1 2">C0172B4</strain>
    </source>
</reference>
<dbReference type="Proteomes" id="UP001211420">
    <property type="component" value="Unassembled WGS sequence"/>
</dbReference>